<protein>
    <submittedName>
        <fullName evidence="2">Uncharacterized protein</fullName>
    </submittedName>
</protein>
<evidence type="ECO:0000313" key="3">
    <source>
        <dbReference type="Proteomes" id="UP000308730"/>
    </source>
</evidence>
<evidence type="ECO:0000313" key="2">
    <source>
        <dbReference type="EMBL" id="THH34170.1"/>
    </source>
</evidence>
<evidence type="ECO:0000256" key="1">
    <source>
        <dbReference type="SAM" id="Phobius"/>
    </source>
</evidence>
<gene>
    <name evidence="2" type="ORF">EUX98_g111</name>
</gene>
<keyword evidence="1" id="KW-1133">Transmembrane helix</keyword>
<accession>A0A4S4NDS6</accession>
<comment type="caution">
    <text evidence="2">The sequence shown here is derived from an EMBL/GenBank/DDBJ whole genome shotgun (WGS) entry which is preliminary data.</text>
</comment>
<feature type="transmembrane region" description="Helical" evidence="1">
    <location>
        <begin position="39"/>
        <end position="63"/>
    </location>
</feature>
<keyword evidence="1" id="KW-0472">Membrane</keyword>
<feature type="transmembrane region" description="Helical" evidence="1">
    <location>
        <begin position="176"/>
        <end position="201"/>
    </location>
</feature>
<organism evidence="2 3">
    <name type="scientific">Antrodiella citrinella</name>
    <dbReference type="NCBI Taxonomy" id="2447956"/>
    <lineage>
        <taxon>Eukaryota</taxon>
        <taxon>Fungi</taxon>
        <taxon>Dikarya</taxon>
        <taxon>Basidiomycota</taxon>
        <taxon>Agaricomycotina</taxon>
        <taxon>Agaricomycetes</taxon>
        <taxon>Polyporales</taxon>
        <taxon>Steccherinaceae</taxon>
        <taxon>Antrodiella</taxon>
    </lineage>
</organism>
<name>A0A4S4NDS6_9APHY</name>
<keyword evidence="1" id="KW-0812">Transmembrane</keyword>
<feature type="transmembrane region" description="Helical" evidence="1">
    <location>
        <begin position="83"/>
        <end position="107"/>
    </location>
</feature>
<dbReference type="OrthoDB" id="2745223at2759"/>
<dbReference type="EMBL" id="SGPM01000001">
    <property type="protein sequence ID" value="THH34170.1"/>
    <property type="molecule type" value="Genomic_DNA"/>
</dbReference>
<dbReference type="Proteomes" id="UP000308730">
    <property type="component" value="Unassembled WGS sequence"/>
</dbReference>
<keyword evidence="3" id="KW-1185">Reference proteome</keyword>
<feature type="transmembrane region" description="Helical" evidence="1">
    <location>
        <begin position="128"/>
        <end position="156"/>
    </location>
</feature>
<proteinExistence type="predicted"/>
<sequence>MRSVCAVIPSAAYERLSGDFDDIMQHPHLSDFCIGFAIILRYLTVVKAAFTVSFTSPLLYLAIQHSEYSGVSSSSSSAFYKGTIGFLCAGPFIWALPTVLVALPAIIHDRKSLKPMYYQAICTISDTPYQIVSLSLMILALFIATLISVAFVYIMWRHVRLPLLSRSLGLLDLTRIVRFGALLGIIVLSTVLYTVVMATWARDHVNSSSPRPMNTAFTLSILWEGDE</sequence>
<dbReference type="AlphaFoldDB" id="A0A4S4NDS6"/>
<reference evidence="2 3" key="1">
    <citation type="submission" date="2019-02" db="EMBL/GenBank/DDBJ databases">
        <title>Genome sequencing of the rare red list fungi Antrodiella citrinella (Flaviporus citrinellus).</title>
        <authorList>
            <person name="Buettner E."/>
            <person name="Kellner H."/>
        </authorList>
    </citation>
    <scope>NUCLEOTIDE SEQUENCE [LARGE SCALE GENOMIC DNA]</scope>
    <source>
        <strain evidence="2 3">DSM 108506</strain>
    </source>
</reference>